<dbReference type="Gene3D" id="3.10.129.10">
    <property type="entry name" value="Hotdog Thioesterase"/>
    <property type="match status" value="1"/>
</dbReference>
<dbReference type="AlphaFoldDB" id="A0AAW0GBQ5"/>
<dbReference type="PANTHER" id="PTHR45024">
    <property type="entry name" value="DEHYDROGENASES, SHORT CHAIN"/>
    <property type="match status" value="1"/>
</dbReference>
<dbReference type="GO" id="GO:0016491">
    <property type="term" value="F:oxidoreductase activity"/>
    <property type="evidence" value="ECO:0007669"/>
    <property type="project" value="UniProtKB-KW"/>
</dbReference>
<comment type="subcellular location">
    <subcellularLocation>
        <location evidence="1">Peroxisome</location>
    </subcellularLocation>
</comment>
<keyword evidence="9" id="KW-0413">Isomerase</keyword>
<dbReference type="SMART" id="SM00822">
    <property type="entry name" value="PKS_KR"/>
    <property type="match status" value="1"/>
</dbReference>
<dbReference type="PRINTS" id="PR00081">
    <property type="entry name" value="GDHRDH"/>
</dbReference>
<evidence type="ECO:0000256" key="11">
    <source>
        <dbReference type="SAM" id="MobiDB-lite"/>
    </source>
</evidence>
<feature type="region of interest" description="Disordered" evidence="11">
    <location>
        <begin position="786"/>
        <end position="811"/>
    </location>
</feature>
<evidence type="ECO:0000256" key="2">
    <source>
        <dbReference type="ARBA" id="ARBA00005005"/>
    </source>
</evidence>
<evidence type="ECO:0000256" key="7">
    <source>
        <dbReference type="ARBA" id="ARBA00023098"/>
    </source>
</evidence>
<dbReference type="InterPro" id="IPR020904">
    <property type="entry name" value="Sc_DH/Rdtase_CS"/>
</dbReference>
<comment type="caution">
    <text evidence="13">The sequence shown here is derived from an EMBL/GenBank/DDBJ whole genome shotgun (WGS) entry which is preliminary data.</text>
</comment>
<dbReference type="CDD" id="cd05353">
    <property type="entry name" value="hydroxyacyl-CoA-like_DH_SDR_c-like"/>
    <property type="match status" value="2"/>
</dbReference>
<keyword evidence="6" id="KW-0560">Oxidoreductase</keyword>
<dbReference type="GO" id="GO:0005777">
    <property type="term" value="C:peroxisome"/>
    <property type="evidence" value="ECO:0007669"/>
    <property type="project" value="UniProtKB-SubCell"/>
</dbReference>
<dbReference type="GO" id="GO:0004300">
    <property type="term" value="F:enoyl-CoA hydratase activity"/>
    <property type="evidence" value="ECO:0007669"/>
    <property type="project" value="UniProtKB-ARBA"/>
</dbReference>
<keyword evidence="8" id="KW-0576">Peroxisome</keyword>
<keyword evidence="7" id="KW-0443">Lipid metabolism</keyword>
<evidence type="ECO:0000256" key="8">
    <source>
        <dbReference type="ARBA" id="ARBA00023140"/>
    </source>
</evidence>
<evidence type="ECO:0000256" key="4">
    <source>
        <dbReference type="ARBA" id="ARBA00022832"/>
    </source>
</evidence>
<dbReference type="InterPro" id="IPR029069">
    <property type="entry name" value="HotDog_dom_sf"/>
</dbReference>
<dbReference type="PROSITE" id="PS00061">
    <property type="entry name" value="ADH_SHORT"/>
    <property type="match status" value="2"/>
</dbReference>
<keyword evidence="10" id="KW-0456">Lyase</keyword>
<comment type="pathway">
    <text evidence="2">Lipid metabolism; fatty acid beta-oxidation.</text>
</comment>
<comment type="similarity">
    <text evidence="3">Belongs to the short-chain dehydrogenases/reductases (SDR) family.</text>
</comment>
<evidence type="ECO:0000313" key="13">
    <source>
        <dbReference type="EMBL" id="KAK7690801.1"/>
    </source>
</evidence>
<evidence type="ECO:0000256" key="5">
    <source>
        <dbReference type="ARBA" id="ARBA00022857"/>
    </source>
</evidence>
<dbReference type="Pfam" id="PF01575">
    <property type="entry name" value="MaoC_dehydratas"/>
    <property type="match status" value="1"/>
</dbReference>
<dbReference type="EMBL" id="JASBNA010000006">
    <property type="protein sequence ID" value="KAK7690801.1"/>
    <property type="molecule type" value="Genomic_DNA"/>
</dbReference>
<evidence type="ECO:0000256" key="3">
    <source>
        <dbReference type="ARBA" id="ARBA00006484"/>
    </source>
</evidence>
<reference evidence="13 14" key="1">
    <citation type="submission" date="2022-09" db="EMBL/GenBank/DDBJ databases">
        <authorList>
            <person name="Palmer J.M."/>
        </authorList>
    </citation>
    <scope>NUCLEOTIDE SEQUENCE [LARGE SCALE GENOMIC DNA]</scope>
    <source>
        <strain evidence="13 14">DSM 7382</strain>
    </source>
</reference>
<dbReference type="Gene3D" id="1.10.287.4290">
    <property type="match status" value="1"/>
</dbReference>
<dbReference type="Proteomes" id="UP001385951">
    <property type="component" value="Unassembled WGS sequence"/>
</dbReference>
<keyword evidence="14" id="KW-1185">Reference proteome</keyword>
<sequence>MPAPAASGTLLKYVPNPTILVRFHLHFILTYSTTSCITMSELSFKGHTVVVTGAGGGLGKTYSLYYALRGANVVVNDFNLAAAQKVVDQITQAGGKAVVNNSSVTDGEAVIKTALDTFGGVTILINNAGILRDKGFRNMTDQEFDAIVQVHLKGAYACTKAAWPVFRKQKFGRVVNTASAAGLYGNFGQANYSAAKMGLVAFTKTLAREGAKYNINATVIAPIAASPMTETIMPPEILQHVKPEFVAPFVLAVTHPDGPPANGKVFELGAGYVAEIRWERSKGAIFKTDASFTPSAVKQKWATVTDFTNPDYPESVTDFDAQGTLEAAMKLPSNPQSSPEVRFDGKTVVITGAGQGLGRAYALMYARLGANVVVNDVSEKGANAVVEEIIKAGGKAAAAVSSAEDGEGIVKVALEKFGGVHVLIANAGILRDKSFSAMTEQEWDAVMTVHLRSTYKCAKAVWPIFLKQKYGRIVTTASQVGIYGNFGQANYSTAKAAILGFTRSLSIEGKKYGIIANTIAPSAGTAMTSTVWPQEMVDAFKPDFIAPIVGYLSSEANTETSGSLFEIMGGWAAQTRWQRAGGYGFPVNTPLTPEAVISKWDIFTNFDDGRATHPSTTQESFQQLMENFENVQASDPYADPEDSELVAKAKKEIKETVDYAYTERDVILYNLGIGATEKELKWTFENDEHFSVIPTFGVIPQMLASGTIALDWLPNYNPAKLLHGEQYLSIKAPIPTSGELVNEARIIEVLDKGKAAAVSTIVETKDKKTGQVIFENQSTVFIRGSGGFGGKRAGKDRGAATAPNTPPQRKPDAVIEEQTLPQQAALYRLSGDLNPLHVRPVTSDSCKVVLESHTAFMNQILPEFAAIGGFDKPILHGLCSFGISGKHVLKTFGEFKDIKARFAGVVYPGETLVTEMWKEADKVVFVTKVKERDTTVLAAAGVTLVNGGTTKAKL</sequence>
<dbReference type="CDD" id="cd03448">
    <property type="entry name" value="HDE_HSD"/>
    <property type="match status" value="1"/>
</dbReference>
<dbReference type="GO" id="GO:0016853">
    <property type="term" value="F:isomerase activity"/>
    <property type="evidence" value="ECO:0007669"/>
    <property type="project" value="UniProtKB-KW"/>
</dbReference>
<dbReference type="Pfam" id="PF22622">
    <property type="entry name" value="MFE-2_hydrat-2_N"/>
    <property type="match status" value="1"/>
</dbReference>
<dbReference type="InterPro" id="IPR002539">
    <property type="entry name" value="MaoC-like_dom"/>
</dbReference>
<evidence type="ECO:0000259" key="12">
    <source>
        <dbReference type="SMART" id="SM00822"/>
    </source>
</evidence>
<keyword evidence="5" id="KW-0521">NADP</keyword>
<gene>
    <name evidence="13" type="ORF">QCA50_005901</name>
</gene>
<dbReference type="PRINTS" id="PR00080">
    <property type="entry name" value="SDRFAMILY"/>
</dbReference>
<evidence type="ECO:0000256" key="10">
    <source>
        <dbReference type="ARBA" id="ARBA00023239"/>
    </source>
</evidence>
<evidence type="ECO:0000256" key="6">
    <source>
        <dbReference type="ARBA" id="ARBA00023002"/>
    </source>
</evidence>
<dbReference type="GO" id="GO:0006631">
    <property type="term" value="P:fatty acid metabolic process"/>
    <property type="evidence" value="ECO:0007669"/>
    <property type="project" value="UniProtKB-KW"/>
</dbReference>
<dbReference type="InterPro" id="IPR054357">
    <property type="entry name" value="MFE-2_N"/>
</dbReference>
<accession>A0AAW0GBQ5</accession>
<dbReference type="PANTHER" id="PTHR45024:SF2">
    <property type="entry name" value="SCP2 DOMAIN-CONTAINING PROTEIN"/>
    <property type="match status" value="1"/>
</dbReference>
<dbReference type="SUPFAM" id="SSF51735">
    <property type="entry name" value="NAD(P)-binding Rossmann-fold domains"/>
    <property type="match status" value="2"/>
</dbReference>
<evidence type="ECO:0000256" key="1">
    <source>
        <dbReference type="ARBA" id="ARBA00004275"/>
    </source>
</evidence>
<dbReference type="FunFam" id="3.40.50.720:FF:000410">
    <property type="entry name" value="Peroxisomal multifunctional beta-oxidation protein"/>
    <property type="match status" value="1"/>
</dbReference>
<name>A0AAW0GBQ5_9APHY</name>
<keyword evidence="4" id="KW-0276">Fatty acid metabolism</keyword>
<dbReference type="SUPFAM" id="SSF54637">
    <property type="entry name" value="Thioesterase/thiol ester dehydrase-isomerase"/>
    <property type="match status" value="2"/>
</dbReference>
<feature type="domain" description="Ketoreductase" evidence="12">
    <location>
        <begin position="47"/>
        <end position="226"/>
    </location>
</feature>
<dbReference type="InterPro" id="IPR051687">
    <property type="entry name" value="Peroxisomal_Beta-Oxidation"/>
</dbReference>
<dbReference type="Pfam" id="PF00106">
    <property type="entry name" value="adh_short"/>
    <property type="match status" value="2"/>
</dbReference>
<dbReference type="FunFam" id="3.40.50.720:FF:000084">
    <property type="entry name" value="Short-chain dehydrogenase reductase"/>
    <property type="match status" value="1"/>
</dbReference>
<evidence type="ECO:0000256" key="9">
    <source>
        <dbReference type="ARBA" id="ARBA00023235"/>
    </source>
</evidence>
<evidence type="ECO:0000313" key="14">
    <source>
        <dbReference type="Proteomes" id="UP001385951"/>
    </source>
</evidence>
<dbReference type="InterPro" id="IPR036291">
    <property type="entry name" value="NAD(P)-bd_dom_sf"/>
</dbReference>
<proteinExistence type="inferred from homology"/>
<protein>
    <recommendedName>
        <fullName evidence="12">Ketoreductase domain-containing protein</fullName>
    </recommendedName>
</protein>
<dbReference type="Gene3D" id="3.40.50.720">
    <property type="entry name" value="NAD(P)-binding Rossmann-like Domain"/>
    <property type="match status" value="2"/>
</dbReference>
<dbReference type="InterPro" id="IPR002347">
    <property type="entry name" value="SDR_fam"/>
</dbReference>
<dbReference type="InterPro" id="IPR057326">
    <property type="entry name" value="KR_dom"/>
</dbReference>
<organism evidence="13 14">
    <name type="scientific">Cerrena zonata</name>
    <dbReference type="NCBI Taxonomy" id="2478898"/>
    <lineage>
        <taxon>Eukaryota</taxon>
        <taxon>Fungi</taxon>
        <taxon>Dikarya</taxon>
        <taxon>Basidiomycota</taxon>
        <taxon>Agaricomycotina</taxon>
        <taxon>Agaricomycetes</taxon>
        <taxon>Polyporales</taxon>
        <taxon>Cerrenaceae</taxon>
        <taxon>Cerrena</taxon>
    </lineage>
</organism>